<evidence type="ECO:0008006" key="5">
    <source>
        <dbReference type="Google" id="ProtNLM"/>
    </source>
</evidence>
<feature type="region of interest" description="Disordered" evidence="1">
    <location>
        <begin position="206"/>
        <end position="231"/>
    </location>
</feature>
<accession>A0A811SJA1</accession>
<dbReference type="SUPFAM" id="SSF48371">
    <property type="entry name" value="ARM repeat"/>
    <property type="match status" value="1"/>
</dbReference>
<evidence type="ECO:0000313" key="4">
    <source>
        <dbReference type="Proteomes" id="UP000604825"/>
    </source>
</evidence>
<feature type="region of interest" description="Disordered" evidence="1">
    <location>
        <begin position="245"/>
        <end position="287"/>
    </location>
</feature>
<evidence type="ECO:0000313" key="3">
    <source>
        <dbReference type="EMBL" id="CAD6342256.1"/>
    </source>
</evidence>
<dbReference type="EMBL" id="CAJGYO010000435">
    <property type="protein sequence ID" value="CAD6342256.1"/>
    <property type="molecule type" value="Genomic_DNA"/>
</dbReference>
<dbReference type="Gene3D" id="1.25.10.10">
    <property type="entry name" value="Leucine-rich Repeat Variant"/>
    <property type="match status" value="1"/>
</dbReference>
<dbReference type="InterPro" id="IPR011989">
    <property type="entry name" value="ARM-like"/>
</dbReference>
<comment type="caution">
    <text evidence="3">The sequence shown here is derived from an EMBL/GenBank/DDBJ whole genome shotgun (WGS) entry which is preliminary data.</text>
</comment>
<gene>
    <name evidence="3" type="ORF">NCGR_LOCUS66354</name>
</gene>
<keyword evidence="4" id="KW-1185">Reference proteome</keyword>
<name>A0A811SJA1_9POAL</name>
<feature type="signal peptide" evidence="2">
    <location>
        <begin position="1"/>
        <end position="22"/>
    </location>
</feature>
<dbReference type="AlphaFoldDB" id="A0A811SJA1"/>
<dbReference type="Proteomes" id="UP000604825">
    <property type="component" value="Unassembled WGS sequence"/>
</dbReference>
<protein>
    <recommendedName>
        <fullName evidence="5">ARM repeat superfamily protein</fullName>
    </recommendedName>
</protein>
<proteinExistence type="predicted"/>
<organism evidence="3 4">
    <name type="scientific">Miscanthus lutarioriparius</name>
    <dbReference type="NCBI Taxonomy" id="422564"/>
    <lineage>
        <taxon>Eukaryota</taxon>
        <taxon>Viridiplantae</taxon>
        <taxon>Streptophyta</taxon>
        <taxon>Embryophyta</taxon>
        <taxon>Tracheophyta</taxon>
        <taxon>Spermatophyta</taxon>
        <taxon>Magnoliopsida</taxon>
        <taxon>Liliopsida</taxon>
        <taxon>Poales</taxon>
        <taxon>Poaceae</taxon>
        <taxon>PACMAD clade</taxon>
        <taxon>Panicoideae</taxon>
        <taxon>Andropogonodae</taxon>
        <taxon>Andropogoneae</taxon>
        <taxon>Saccharinae</taxon>
        <taxon>Miscanthus</taxon>
    </lineage>
</organism>
<evidence type="ECO:0000256" key="1">
    <source>
        <dbReference type="SAM" id="MobiDB-lite"/>
    </source>
</evidence>
<keyword evidence="2" id="KW-0732">Signal</keyword>
<feature type="chain" id="PRO_5032332895" description="ARM repeat superfamily protein" evidence="2">
    <location>
        <begin position="23"/>
        <end position="354"/>
    </location>
</feature>
<evidence type="ECO:0000256" key="2">
    <source>
        <dbReference type="SAM" id="SignalP"/>
    </source>
</evidence>
<reference evidence="3" key="1">
    <citation type="submission" date="2020-10" db="EMBL/GenBank/DDBJ databases">
        <authorList>
            <person name="Han B."/>
            <person name="Lu T."/>
            <person name="Zhao Q."/>
            <person name="Huang X."/>
            <person name="Zhao Y."/>
        </authorList>
    </citation>
    <scope>NUCLEOTIDE SEQUENCE</scope>
</reference>
<dbReference type="InterPro" id="IPR016024">
    <property type="entry name" value="ARM-type_fold"/>
</dbReference>
<sequence>MAIVPFSLLSSTVASLPHLAAAARLLAEPTPDSSSTADAFVSRPRLRLGSVASRATVLRKELACSLAALPAPSTATAVFAVAALLNSADGGEDLLLAVAALATFASSDVARLSLTQEAGAMVPRLCRTLESGSTAAEHVCMALLQLRMTSRDSSADVAVRGGVVALLAACASDTPATQAPAAGVLRNLARGGAWVDVASLPLYGPEQQQHKDAPAEPSGGLRDGGVEPPGEAVHDTVAAVAKPDAAEGEQVVHGSRAPTSSCCGGPPRQPSPSQARETKKVTVRSASAPRRWTLALAPPRRRTPASAPAATGAWDVDRQCVRNGDCERAVRHMERLRTRPHSSVTSFACSKKIG</sequence>
<dbReference type="OrthoDB" id="721683at2759"/>